<sequence length="72" mass="8458">MIYTSLKQHSFEPRYKELTIDARMFSSLKSLFCCFNVRRVYQSVIQDQAESNNHRDVFYPSNAPVGPLYVYG</sequence>
<reference evidence="3" key="2">
    <citation type="submission" date="2017-08" db="EMBL/GenBank/DDBJ databases">
        <authorList>
            <person name="Fierst J.L."/>
        </authorList>
    </citation>
    <scope>NUCLEOTIDE SEQUENCE [LARGE SCALE GENOMIC DNA]</scope>
    <source>
        <strain evidence="3">PX439</strain>
    </source>
</reference>
<dbReference type="AlphaFoldDB" id="A0A261B6B0"/>
<evidence type="ECO:0000313" key="3">
    <source>
        <dbReference type="Proteomes" id="UP000216624"/>
    </source>
</evidence>
<evidence type="ECO:0000313" key="1">
    <source>
        <dbReference type="EMBL" id="KAF1747249.1"/>
    </source>
</evidence>
<dbReference type="EMBL" id="WUAV01000006">
    <property type="protein sequence ID" value="KAF1747249.1"/>
    <property type="molecule type" value="Genomic_DNA"/>
</dbReference>
<reference evidence="1 4" key="3">
    <citation type="submission" date="2019-12" db="EMBL/GenBank/DDBJ databases">
        <title>Chromosome-level assembly of the Caenorhabditis remanei genome.</title>
        <authorList>
            <person name="Teterina A.A."/>
            <person name="Willis J.H."/>
            <person name="Phillips P.C."/>
        </authorList>
    </citation>
    <scope>NUCLEOTIDE SEQUENCE [LARGE SCALE GENOMIC DNA]</scope>
    <source>
        <strain evidence="1 4">PX506</strain>
        <tissue evidence="1">Whole organism</tissue>
    </source>
</reference>
<dbReference type="Proteomes" id="UP000216624">
    <property type="component" value="Unassembled WGS sequence"/>
</dbReference>
<dbReference type="EMBL" id="NMWX01000001">
    <property type="protein sequence ID" value="OZG05862.1"/>
    <property type="molecule type" value="Genomic_DNA"/>
</dbReference>
<accession>A0A261B6B0</accession>
<evidence type="ECO:0000313" key="4">
    <source>
        <dbReference type="Proteomes" id="UP000483820"/>
    </source>
</evidence>
<evidence type="ECO:0000313" key="2">
    <source>
        <dbReference type="EMBL" id="OZG05862.1"/>
    </source>
</evidence>
<proteinExistence type="predicted"/>
<reference evidence="2" key="1">
    <citation type="submission" date="2017-08" db="EMBL/GenBank/DDBJ databases">
        <authorList>
            <person name="de Groot N.N."/>
        </authorList>
    </citation>
    <scope>NUCLEOTIDE SEQUENCE [LARGE SCALE GENOMIC DNA]</scope>
    <source>
        <strain evidence="2">PX439</strain>
    </source>
</reference>
<feature type="non-terminal residue" evidence="2">
    <location>
        <position position="1"/>
    </location>
</feature>
<gene>
    <name evidence="2" type="ORF">FL82_00457</name>
    <name evidence="1" type="ORF">GCK72_023711</name>
</gene>
<protein>
    <submittedName>
        <fullName evidence="2">Uncharacterized protein</fullName>
    </submittedName>
</protein>
<organism evidence="2 3">
    <name type="scientific">Caenorhabditis remanei</name>
    <name type="common">Caenorhabditis vulgaris</name>
    <dbReference type="NCBI Taxonomy" id="31234"/>
    <lineage>
        <taxon>Eukaryota</taxon>
        <taxon>Metazoa</taxon>
        <taxon>Ecdysozoa</taxon>
        <taxon>Nematoda</taxon>
        <taxon>Chromadorea</taxon>
        <taxon>Rhabditida</taxon>
        <taxon>Rhabditina</taxon>
        <taxon>Rhabditomorpha</taxon>
        <taxon>Rhabditoidea</taxon>
        <taxon>Rhabditidae</taxon>
        <taxon>Peloderinae</taxon>
        <taxon>Caenorhabditis</taxon>
    </lineage>
</organism>
<name>A0A261B6B0_CAERE</name>
<comment type="caution">
    <text evidence="2">The sequence shown here is derived from an EMBL/GenBank/DDBJ whole genome shotgun (WGS) entry which is preliminary data.</text>
</comment>
<dbReference type="Proteomes" id="UP000483820">
    <property type="component" value="Chromosome X"/>
</dbReference>
<keyword evidence="3" id="KW-1185">Reference proteome</keyword>